<evidence type="ECO:0000256" key="3">
    <source>
        <dbReference type="ARBA" id="ARBA00017144"/>
    </source>
</evidence>
<dbReference type="EC" id="2.7.4.9" evidence="2 12"/>
<evidence type="ECO:0000256" key="10">
    <source>
        <dbReference type="ARBA" id="ARBA00048743"/>
    </source>
</evidence>
<comment type="caution">
    <text evidence="14">The sequence shown here is derived from an EMBL/GenBank/DDBJ whole genome shotgun (WGS) entry which is preliminary data.</text>
</comment>
<dbReference type="GO" id="GO:0006233">
    <property type="term" value="P:dTDP biosynthetic process"/>
    <property type="evidence" value="ECO:0007669"/>
    <property type="project" value="InterPro"/>
</dbReference>
<evidence type="ECO:0000256" key="7">
    <source>
        <dbReference type="ARBA" id="ARBA00022777"/>
    </source>
</evidence>
<dbReference type="InterPro" id="IPR039430">
    <property type="entry name" value="Thymidylate_kin-like_dom"/>
</dbReference>
<dbReference type="FunFam" id="3.40.50.300:FF:000225">
    <property type="entry name" value="Thymidylate kinase"/>
    <property type="match status" value="1"/>
</dbReference>
<evidence type="ECO:0000256" key="4">
    <source>
        <dbReference type="ARBA" id="ARBA00022679"/>
    </source>
</evidence>
<protein>
    <recommendedName>
        <fullName evidence="3 12">Thymidylate kinase</fullName>
        <ecNumber evidence="2 12">2.7.4.9</ecNumber>
    </recommendedName>
    <alternativeName>
        <fullName evidence="9 12">dTMP kinase</fullName>
    </alternativeName>
</protein>
<dbReference type="HAMAP" id="MF_00165">
    <property type="entry name" value="Thymidylate_kinase"/>
    <property type="match status" value="1"/>
</dbReference>
<evidence type="ECO:0000256" key="6">
    <source>
        <dbReference type="ARBA" id="ARBA00022741"/>
    </source>
</evidence>
<dbReference type="InterPro" id="IPR018094">
    <property type="entry name" value="Thymidylate_kinase"/>
</dbReference>
<keyword evidence="8 12" id="KW-0067">ATP-binding</keyword>
<dbReference type="GO" id="GO:0006235">
    <property type="term" value="P:dTTP biosynthetic process"/>
    <property type="evidence" value="ECO:0007669"/>
    <property type="project" value="UniProtKB-UniRule"/>
</dbReference>
<evidence type="ECO:0000256" key="12">
    <source>
        <dbReference type="HAMAP-Rule" id="MF_00165"/>
    </source>
</evidence>
<dbReference type="Gene3D" id="3.40.50.300">
    <property type="entry name" value="P-loop containing nucleotide triphosphate hydrolases"/>
    <property type="match status" value="1"/>
</dbReference>
<evidence type="ECO:0000256" key="9">
    <source>
        <dbReference type="ARBA" id="ARBA00029962"/>
    </source>
</evidence>
<evidence type="ECO:0000256" key="11">
    <source>
        <dbReference type="ARBA" id="ARBA00057735"/>
    </source>
</evidence>
<keyword evidence="4 12" id="KW-0808">Transferase</keyword>
<dbReference type="Pfam" id="PF02223">
    <property type="entry name" value="Thymidylate_kin"/>
    <property type="match status" value="1"/>
</dbReference>
<evidence type="ECO:0000256" key="5">
    <source>
        <dbReference type="ARBA" id="ARBA00022727"/>
    </source>
</evidence>
<dbReference type="NCBIfam" id="TIGR00041">
    <property type="entry name" value="DTMP_kinase"/>
    <property type="match status" value="1"/>
</dbReference>
<keyword evidence="5 12" id="KW-0545">Nucleotide biosynthesis</keyword>
<evidence type="ECO:0000256" key="1">
    <source>
        <dbReference type="ARBA" id="ARBA00009776"/>
    </source>
</evidence>
<name>A0A7C4U3R2_9BACT</name>
<sequence length="196" mass="22254">MFITFEGIDGAGKSTQASLLKKELEHLKYKVFLTREPGGSKTGEKIREILVTDDLDPISEFLLFASDRRMHVHDVIKPKLQEGFIVISDRFIDSSVAYQGYGRGVSIDFINDVHNFILEGVVPDLTFLIDITPATSFARLKDIDRIEKMGVEFLKIVREGYLTLAEKEKRFIVIDGEMEASMILKLILEKTLSVLR</sequence>
<organism evidence="14">
    <name type="scientific">Caldisericum exile</name>
    <dbReference type="NCBI Taxonomy" id="693075"/>
    <lineage>
        <taxon>Bacteria</taxon>
        <taxon>Pseudomonadati</taxon>
        <taxon>Caldisericota/Cryosericota group</taxon>
        <taxon>Caldisericota</taxon>
        <taxon>Caldisericia</taxon>
        <taxon>Caldisericales</taxon>
        <taxon>Caldisericaceae</taxon>
        <taxon>Caldisericum</taxon>
    </lineage>
</organism>
<comment type="catalytic activity">
    <reaction evidence="10 12">
        <text>dTMP + ATP = dTDP + ADP</text>
        <dbReference type="Rhea" id="RHEA:13517"/>
        <dbReference type="ChEBI" id="CHEBI:30616"/>
        <dbReference type="ChEBI" id="CHEBI:58369"/>
        <dbReference type="ChEBI" id="CHEBI:63528"/>
        <dbReference type="ChEBI" id="CHEBI:456216"/>
        <dbReference type="EC" id="2.7.4.9"/>
    </reaction>
</comment>
<evidence type="ECO:0000256" key="8">
    <source>
        <dbReference type="ARBA" id="ARBA00022840"/>
    </source>
</evidence>
<dbReference type="InterPro" id="IPR027417">
    <property type="entry name" value="P-loop_NTPase"/>
</dbReference>
<comment type="function">
    <text evidence="11 12">Phosphorylation of dTMP to form dTDP in both de novo and salvage pathways of dTTP synthesis.</text>
</comment>
<dbReference type="PANTHER" id="PTHR10344">
    <property type="entry name" value="THYMIDYLATE KINASE"/>
    <property type="match status" value="1"/>
</dbReference>
<dbReference type="GO" id="GO:0005524">
    <property type="term" value="F:ATP binding"/>
    <property type="evidence" value="ECO:0007669"/>
    <property type="project" value="UniProtKB-UniRule"/>
</dbReference>
<reference evidence="14" key="1">
    <citation type="journal article" date="2020" name="mSystems">
        <title>Genome- and Community-Level Interaction Insights into Carbon Utilization and Element Cycling Functions of Hydrothermarchaeota in Hydrothermal Sediment.</title>
        <authorList>
            <person name="Zhou Z."/>
            <person name="Liu Y."/>
            <person name="Xu W."/>
            <person name="Pan J."/>
            <person name="Luo Z.H."/>
            <person name="Li M."/>
        </authorList>
    </citation>
    <scope>NUCLEOTIDE SEQUENCE [LARGE SCALE GENOMIC DNA]</scope>
    <source>
        <strain evidence="14">SpSt-794</strain>
    </source>
</reference>
<evidence type="ECO:0000259" key="13">
    <source>
        <dbReference type="Pfam" id="PF02223"/>
    </source>
</evidence>
<dbReference type="PROSITE" id="PS01331">
    <property type="entry name" value="THYMIDYLATE_KINASE"/>
    <property type="match status" value="1"/>
</dbReference>
<dbReference type="GO" id="GO:0006227">
    <property type="term" value="P:dUDP biosynthetic process"/>
    <property type="evidence" value="ECO:0007669"/>
    <property type="project" value="TreeGrafter"/>
</dbReference>
<dbReference type="PANTHER" id="PTHR10344:SF4">
    <property type="entry name" value="UMP-CMP KINASE 2, MITOCHONDRIAL"/>
    <property type="match status" value="1"/>
</dbReference>
<keyword evidence="7 12" id="KW-0418">Kinase</keyword>
<keyword evidence="6 12" id="KW-0547">Nucleotide-binding</keyword>
<accession>A0A7C4U3R2</accession>
<dbReference type="AlphaFoldDB" id="A0A7C4U3R2"/>
<proteinExistence type="inferred from homology"/>
<dbReference type="CDD" id="cd01672">
    <property type="entry name" value="TMPK"/>
    <property type="match status" value="1"/>
</dbReference>
<dbReference type="InterPro" id="IPR018095">
    <property type="entry name" value="Thymidylate_kin_CS"/>
</dbReference>
<dbReference type="GO" id="GO:0005829">
    <property type="term" value="C:cytosol"/>
    <property type="evidence" value="ECO:0007669"/>
    <property type="project" value="TreeGrafter"/>
</dbReference>
<comment type="similarity">
    <text evidence="1 12">Belongs to the thymidylate kinase family.</text>
</comment>
<dbReference type="SUPFAM" id="SSF52540">
    <property type="entry name" value="P-loop containing nucleoside triphosphate hydrolases"/>
    <property type="match status" value="1"/>
</dbReference>
<gene>
    <name evidence="12 14" type="primary">tmk</name>
    <name evidence="14" type="ORF">ENV82_02505</name>
</gene>
<dbReference type="GO" id="GO:0004798">
    <property type="term" value="F:dTMP kinase activity"/>
    <property type="evidence" value="ECO:0007669"/>
    <property type="project" value="UniProtKB-UniRule"/>
</dbReference>
<evidence type="ECO:0000256" key="2">
    <source>
        <dbReference type="ARBA" id="ARBA00012980"/>
    </source>
</evidence>
<evidence type="ECO:0000313" key="14">
    <source>
        <dbReference type="EMBL" id="HGW60293.1"/>
    </source>
</evidence>
<feature type="domain" description="Thymidylate kinase-like" evidence="13">
    <location>
        <begin position="5"/>
        <end position="179"/>
    </location>
</feature>
<dbReference type="EMBL" id="DTHV01000081">
    <property type="protein sequence ID" value="HGW60293.1"/>
    <property type="molecule type" value="Genomic_DNA"/>
</dbReference>
<feature type="binding site" evidence="12">
    <location>
        <begin position="7"/>
        <end position="14"/>
    </location>
    <ligand>
        <name>ATP</name>
        <dbReference type="ChEBI" id="CHEBI:30616"/>
    </ligand>
</feature>